<keyword evidence="4" id="KW-0963">Cytoplasm</keyword>
<dbReference type="SUPFAM" id="SSF51064">
    <property type="entry name" value="Head domain of nucleotide exchange factor GrpE"/>
    <property type="match status" value="1"/>
</dbReference>
<dbReference type="PANTHER" id="PTHR21237:SF23">
    <property type="entry name" value="GRPE PROTEIN HOMOLOG, MITOCHONDRIAL"/>
    <property type="match status" value="1"/>
</dbReference>
<evidence type="ECO:0000256" key="6">
    <source>
        <dbReference type="SAM" id="MobiDB-lite"/>
    </source>
</evidence>
<dbReference type="PANTHER" id="PTHR21237">
    <property type="entry name" value="GRPE PROTEIN"/>
    <property type="match status" value="1"/>
</dbReference>
<dbReference type="GO" id="GO:0051087">
    <property type="term" value="F:protein-folding chaperone binding"/>
    <property type="evidence" value="ECO:0007669"/>
    <property type="project" value="InterPro"/>
</dbReference>
<keyword evidence="3 4" id="KW-0143">Chaperone</keyword>
<accession>A0A399R8C7</accession>
<evidence type="ECO:0000313" key="7">
    <source>
        <dbReference type="EMBL" id="RIJ27660.1"/>
    </source>
</evidence>
<dbReference type="GO" id="GO:0000774">
    <property type="term" value="F:adenyl-nucleotide exchange factor activity"/>
    <property type="evidence" value="ECO:0007669"/>
    <property type="project" value="InterPro"/>
</dbReference>
<dbReference type="Gene3D" id="3.90.20.20">
    <property type="match status" value="1"/>
</dbReference>
<dbReference type="InterPro" id="IPR009012">
    <property type="entry name" value="GrpE_head"/>
</dbReference>
<dbReference type="InterPro" id="IPR000740">
    <property type="entry name" value="GrpE"/>
</dbReference>
<name>A0A399R8C7_9PROT</name>
<dbReference type="GO" id="GO:0051082">
    <property type="term" value="F:unfolded protein binding"/>
    <property type="evidence" value="ECO:0007669"/>
    <property type="project" value="TreeGrafter"/>
</dbReference>
<organism evidence="7 8">
    <name type="scientific">Henriciella algicola</name>
    <dbReference type="NCBI Taxonomy" id="1608422"/>
    <lineage>
        <taxon>Bacteria</taxon>
        <taxon>Pseudomonadati</taxon>
        <taxon>Pseudomonadota</taxon>
        <taxon>Alphaproteobacteria</taxon>
        <taxon>Hyphomonadales</taxon>
        <taxon>Hyphomonadaceae</taxon>
        <taxon>Henriciella</taxon>
    </lineage>
</organism>
<evidence type="ECO:0000256" key="1">
    <source>
        <dbReference type="ARBA" id="ARBA00009054"/>
    </source>
</evidence>
<evidence type="ECO:0000256" key="3">
    <source>
        <dbReference type="ARBA" id="ARBA00023186"/>
    </source>
</evidence>
<keyword evidence="8" id="KW-1185">Reference proteome</keyword>
<evidence type="ECO:0000256" key="5">
    <source>
        <dbReference type="RuleBase" id="RU004478"/>
    </source>
</evidence>
<dbReference type="HAMAP" id="MF_01151">
    <property type="entry name" value="GrpE"/>
    <property type="match status" value="1"/>
</dbReference>
<dbReference type="GO" id="GO:0006457">
    <property type="term" value="P:protein folding"/>
    <property type="evidence" value="ECO:0007669"/>
    <property type="project" value="InterPro"/>
</dbReference>
<comment type="function">
    <text evidence="4">Participates actively in the response to hyperosmotic and heat shock by preventing the aggregation of stress-denatured proteins, in association with DnaK and GrpE. It is the nucleotide exchange factor for DnaK and may function as a thermosensor. Unfolded proteins bind initially to DnaJ; upon interaction with the DnaJ-bound protein, DnaK hydrolyzes its bound ATP, resulting in the formation of a stable complex. GrpE releases ADP from DnaK; ATP binding to DnaK triggers the release of the substrate protein, thus completing the reaction cycle. Several rounds of ATP-dependent interactions between DnaJ, DnaK and GrpE are required for fully efficient folding.</text>
</comment>
<dbReference type="Gene3D" id="2.30.22.10">
    <property type="entry name" value="Head domain of nucleotide exchange factor GrpE"/>
    <property type="match status" value="1"/>
</dbReference>
<dbReference type="CDD" id="cd00446">
    <property type="entry name" value="GrpE"/>
    <property type="match status" value="1"/>
</dbReference>
<evidence type="ECO:0000256" key="2">
    <source>
        <dbReference type="ARBA" id="ARBA00023016"/>
    </source>
</evidence>
<dbReference type="AlphaFoldDB" id="A0A399R8C7"/>
<sequence length="199" mass="21429">MTEDQKRPPEAVETENLDAGSPESEVLEEAAEAQNREPDAETRIAELEGEVTALKDQVLRAHAEMENVRKRSQKEIVDARTYAVEKFAGDLLSVSDNLARALAALPDDEREALTEAGQNLLGGVEMTQKELHAKLAKHGVTAIDAEPGATFDPNKHEAVSQIPSQHPSGTIAETFQSGWKIGDRTLRAAIVAVSSGPAN</sequence>
<dbReference type="InterPro" id="IPR013805">
    <property type="entry name" value="GrpE_CC"/>
</dbReference>
<keyword evidence="2 4" id="KW-0346">Stress response</keyword>
<comment type="similarity">
    <text evidence="1 4 5">Belongs to the GrpE family.</text>
</comment>
<dbReference type="OrthoDB" id="9789811at2"/>
<feature type="region of interest" description="Disordered" evidence="6">
    <location>
        <begin position="1"/>
        <end position="39"/>
    </location>
</feature>
<dbReference type="EMBL" id="QWGA01000008">
    <property type="protein sequence ID" value="RIJ27660.1"/>
    <property type="molecule type" value="Genomic_DNA"/>
</dbReference>
<evidence type="ECO:0000313" key="8">
    <source>
        <dbReference type="Proteomes" id="UP000265845"/>
    </source>
</evidence>
<evidence type="ECO:0000256" key="4">
    <source>
        <dbReference type="HAMAP-Rule" id="MF_01151"/>
    </source>
</evidence>
<comment type="caution">
    <text evidence="7">The sequence shown here is derived from an EMBL/GenBank/DDBJ whole genome shotgun (WGS) entry which is preliminary data.</text>
</comment>
<comment type="subunit">
    <text evidence="4">Homodimer.</text>
</comment>
<dbReference type="Proteomes" id="UP000265845">
    <property type="component" value="Unassembled WGS sequence"/>
</dbReference>
<proteinExistence type="inferred from homology"/>
<protein>
    <recommendedName>
        <fullName evidence="4">Protein GrpE</fullName>
    </recommendedName>
    <alternativeName>
        <fullName evidence="4">HSP-70 cofactor</fullName>
    </alternativeName>
</protein>
<dbReference type="RefSeq" id="WP_119455037.1">
    <property type="nucleotide sequence ID" value="NZ_QWGA01000008.1"/>
</dbReference>
<reference evidence="7 8" key="1">
    <citation type="submission" date="2018-08" db="EMBL/GenBank/DDBJ databases">
        <title>Henriciella mobilis sp. nov., isolated from seawater.</title>
        <authorList>
            <person name="Cheng H."/>
            <person name="Wu Y.-H."/>
            <person name="Xu X.-W."/>
            <person name="Guo L.-L."/>
        </authorList>
    </citation>
    <scope>NUCLEOTIDE SEQUENCE [LARGE SCALE GENOMIC DNA]</scope>
    <source>
        <strain evidence="7 8">CCUG67844</strain>
    </source>
</reference>
<feature type="compositionally biased region" description="Basic and acidic residues" evidence="6">
    <location>
        <begin position="1"/>
        <end position="10"/>
    </location>
</feature>
<gene>
    <name evidence="4 7" type="primary">grpE</name>
    <name evidence="7" type="ORF">D1222_14860</name>
</gene>
<comment type="subcellular location">
    <subcellularLocation>
        <location evidence="4">Cytoplasm</location>
    </subcellularLocation>
</comment>
<dbReference type="PRINTS" id="PR00773">
    <property type="entry name" value="GRPEPROTEIN"/>
</dbReference>
<dbReference type="Pfam" id="PF01025">
    <property type="entry name" value="GrpE"/>
    <property type="match status" value="1"/>
</dbReference>
<dbReference type="GO" id="GO:0005737">
    <property type="term" value="C:cytoplasm"/>
    <property type="evidence" value="ECO:0007669"/>
    <property type="project" value="UniProtKB-SubCell"/>
</dbReference>
<dbReference type="GO" id="GO:0042803">
    <property type="term" value="F:protein homodimerization activity"/>
    <property type="evidence" value="ECO:0007669"/>
    <property type="project" value="InterPro"/>
</dbReference>
<dbReference type="SUPFAM" id="SSF58014">
    <property type="entry name" value="Coiled-coil domain of nucleotide exchange factor GrpE"/>
    <property type="match status" value="1"/>
</dbReference>